<feature type="signal peptide" evidence="1">
    <location>
        <begin position="1"/>
        <end position="19"/>
    </location>
</feature>
<dbReference type="Pfam" id="PF14681">
    <property type="entry name" value="UPRTase"/>
    <property type="match status" value="1"/>
</dbReference>
<dbReference type="EMBL" id="CASHTH010002311">
    <property type="protein sequence ID" value="CAI8027949.1"/>
    <property type="molecule type" value="Genomic_DNA"/>
</dbReference>
<evidence type="ECO:0000259" key="2">
    <source>
        <dbReference type="Pfam" id="PF14681"/>
    </source>
</evidence>
<dbReference type="Proteomes" id="UP001174909">
    <property type="component" value="Unassembled WGS sequence"/>
</dbReference>
<gene>
    <name evidence="3" type="ORF">GBAR_LOCUS15920</name>
</gene>
<dbReference type="InterPro" id="IPR000836">
    <property type="entry name" value="PRTase_dom"/>
</dbReference>
<dbReference type="CDD" id="cd06223">
    <property type="entry name" value="PRTases_typeI"/>
    <property type="match status" value="1"/>
</dbReference>
<dbReference type="GO" id="GO:0016757">
    <property type="term" value="F:glycosyltransferase activity"/>
    <property type="evidence" value="ECO:0007669"/>
    <property type="project" value="UniProtKB-KW"/>
</dbReference>
<keyword evidence="3" id="KW-0328">Glycosyltransferase</keyword>
<keyword evidence="1" id="KW-0732">Signal</keyword>
<proteinExistence type="predicted"/>
<dbReference type="InterPro" id="IPR029057">
    <property type="entry name" value="PRTase-like"/>
</dbReference>
<feature type="chain" id="PRO_5041428051" evidence="1">
    <location>
        <begin position="20"/>
        <end position="137"/>
    </location>
</feature>
<evidence type="ECO:0000256" key="1">
    <source>
        <dbReference type="SAM" id="SignalP"/>
    </source>
</evidence>
<name>A0AA35SEH6_GEOBA</name>
<sequence length="137" mass="14616">MLVPVLRAGLALLPAFTSAILDASVAFIGIARDEQTAQPDLYYTRFPAVMPPRALIVDPMLATAGTACLVAELLMREGFSAHAIHFVGVLASREGMDRLASVIPRANISVVAVDPELDAQKFIVPGIGDYGDRYFGT</sequence>
<reference evidence="3" key="1">
    <citation type="submission" date="2023-03" db="EMBL/GenBank/DDBJ databases">
        <authorList>
            <person name="Steffen K."/>
            <person name="Cardenas P."/>
        </authorList>
    </citation>
    <scope>NUCLEOTIDE SEQUENCE</scope>
</reference>
<organism evidence="3 4">
    <name type="scientific">Geodia barretti</name>
    <name type="common">Barrett's horny sponge</name>
    <dbReference type="NCBI Taxonomy" id="519541"/>
    <lineage>
        <taxon>Eukaryota</taxon>
        <taxon>Metazoa</taxon>
        <taxon>Porifera</taxon>
        <taxon>Demospongiae</taxon>
        <taxon>Heteroscleromorpha</taxon>
        <taxon>Tetractinellida</taxon>
        <taxon>Astrophorina</taxon>
        <taxon>Geodiidae</taxon>
        <taxon>Geodia</taxon>
    </lineage>
</organism>
<dbReference type="AlphaFoldDB" id="A0AA35SEH6"/>
<dbReference type="NCBIfam" id="NF001097">
    <property type="entry name" value="PRK00129.1"/>
    <property type="match status" value="1"/>
</dbReference>
<dbReference type="Gene3D" id="3.40.50.2020">
    <property type="match status" value="1"/>
</dbReference>
<evidence type="ECO:0000313" key="3">
    <source>
        <dbReference type="EMBL" id="CAI8027949.1"/>
    </source>
</evidence>
<comment type="caution">
    <text evidence="3">The sequence shown here is derived from an EMBL/GenBank/DDBJ whole genome shotgun (WGS) entry which is preliminary data.</text>
</comment>
<accession>A0AA35SEH6</accession>
<protein>
    <submittedName>
        <fullName evidence="3">Uracil phosphoribosyltransferase</fullName>
    </submittedName>
</protein>
<keyword evidence="4" id="KW-1185">Reference proteome</keyword>
<feature type="domain" description="Phosphoribosyltransferase" evidence="2">
    <location>
        <begin position="2"/>
        <end position="137"/>
    </location>
</feature>
<dbReference type="SUPFAM" id="SSF53271">
    <property type="entry name" value="PRTase-like"/>
    <property type="match status" value="1"/>
</dbReference>
<evidence type="ECO:0000313" key="4">
    <source>
        <dbReference type="Proteomes" id="UP001174909"/>
    </source>
</evidence>
<keyword evidence="3" id="KW-0808">Transferase</keyword>